<dbReference type="OrthoDB" id="9765151at2"/>
<proteinExistence type="inferred from homology"/>
<dbReference type="STRING" id="1079859.SAMN04515674_11268"/>
<dbReference type="RefSeq" id="WP_092018609.1">
    <property type="nucleotide sequence ID" value="NZ_FOXH01000012.1"/>
</dbReference>
<evidence type="ECO:0000256" key="2">
    <source>
        <dbReference type="HAMAP-Rule" id="MF_01867"/>
    </source>
</evidence>
<feature type="domain" description="Bacillithiol biosynthesis BshC C-terminal coiled-coil" evidence="4">
    <location>
        <begin position="359"/>
        <end position="513"/>
    </location>
</feature>
<evidence type="ECO:0000259" key="4">
    <source>
        <dbReference type="Pfam" id="PF24850"/>
    </source>
</evidence>
<comment type="similarity">
    <text evidence="2">Belongs to the BshC family.</text>
</comment>
<evidence type="ECO:0000259" key="3">
    <source>
        <dbReference type="Pfam" id="PF10079"/>
    </source>
</evidence>
<accession>A0A1I5WNU6</accession>
<dbReference type="AlphaFoldDB" id="A0A1I5WNU6"/>
<organism evidence="5 6">
    <name type="scientific">Pseudarcicella hirudinis</name>
    <dbReference type="NCBI Taxonomy" id="1079859"/>
    <lineage>
        <taxon>Bacteria</taxon>
        <taxon>Pseudomonadati</taxon>
        <taxon>Bacteroidota</taxon>
        <taxon>Cytophagia</taxon>
        <taxon>Cytophagales</taxon>
        <taxon>Flectobacillaceae</taxon>
        <taxon>Pseudarcicella</taxon>
    </lineage>
</organism>
<feature type="coiled-coil region" evidence="2">
    <location>
        <begin position="435"/>
        <end position="462"/>
    </location>
</feature>
<dbReference type="PIRSF" id="PIRSF012535">
    <property type="entry name" value="UCP012535"/>
    <property type="match status" value="1"/>
</dbReference>
<evidence type="ECO:0000313" key="6">
    <source>
        <dbReference type="Proteomes" id="UP000199306"/>
    </source>
</evidence>
<protein>
    <recommendedName>
        <fullName evidence="2">Putative cysteine ligase BshC</fullName>
        <ecNumber evidence="2">6.-.-.-</ecNumber>
    </recommendedName>
</protein>
<dbReference type="InterPro" id="IPR055399">
    <property type="entry name" value="CC_BshC"/>
</dbReference>
<dbReference type="Proteomes" id="UP000199306">
    <property type="component" value="Unassembled WGS sequence"/>
</dbReference>
<evidence type="ECO:0000313" key="5">
    <source>
        <dbReference type="EMBL" id="SFQ21188.1"/>
    </source>
</evidence>
<dbReference type="EC" id="6.-.-.-" evidence="2"/>
<keyword evidence="6" id="KW-1185">Reference proteome</keyword>
<dbReference type="EMBL" id="FOXH01000012">
    <property type="protein sequence ID" value="SFQ21188.1"/>
    <property type="molecule type" value="Genomic_DNA"/>
</dbReference>
<keyword evidence="2" id="KW-0175">Coiled coil</keyword>
<keyword evidence="1 2" id="KW-0436">Ligase</keyword>
<sequence>MQVNTLPLREIHQFSPLFLDYITKQEKLKSFYCQFPDIEGFGEQLKLKTFDPSKREILVQVLEDQYKNITNKPNIQILSDENTFTVTTGHQLNIFTGPLYIIYKLITTINLANSLKKAYPEYNFVPVYWMATEDHDFAEIDHFSLFGKTHQWQTEQKGAVGRMNPNEIKTILEEISEKIPLFEEAYNRHDTLADAVRFYFNELFGAQHLVIIDADNRALKKVFSPIIKEDILSQTTLPVVQETSEKLEQLGYKTQVTPREINFFYLKDGLRERIVKENGQYKVLNSDIHFSEEEILKMIENEPEHFSPNVILRPVYQETILPNLAYIGGPSEVPYWLQFKDAFDHFKLAFPILVPRNFALIINKSLSKRMEKLGLSTSELFLDEITLRKNFVEHNSKNQLSLSAETESFSEIFQEILKKAVRIDKTLEGAVNGEKQKLINGLENLEKRLKKAEERNQETEVTQLVGLKQKLFPNGGLQERSENFLNFYLNNPDFLLQLGAVFDALNFEFYVLTEE</sequence>
<feature type="domain" description="Bacillithiol biosynthesis BshC N-terminal Rossmann-like" evidence="3">
    <location>
        <begin position="1"/>
        <end position="357"/>
    </location>
</feature>
<dbReference type="InterPro" id="IPR011199">
    <property type="entry name" value="Bacillithiol_biosynth_BshC"/>
</dbReference>
<gene>
    <name evidence="2" type="primary">bshC</name>
    <name evidence="5" type="ORF">SAMN04515674_11268</name>
</gene>
<dbReference type="Pfam" id="PF10079">
    <property type="entry name" value="Rossmann-like_BshC"/>
    <property type="match status" value="1"/>
</dbReference>
<reference evidence="5 6" key="1">
    <citation type="submission" date="2016-10" db="EMBL/GenBank/DDBJ databases">
        <authorList>
            <person name="de Groot N.N."/>
        </authorList>
    </citation>
    <scope>NUCLEOTIDE SEQUENCE [LARGE SCALE GENOMIC DNA]</scope>
    <source>
        <strain evidence="6">E92,LMG 26720,CCM 7988</strain>
    </source>
</reference>
<dbReference type="HAMAP" id="MF_01867">
    <property type="entry name" value="BshC"/>
    <property type="match status" value="1"/>
</dbReference>
<dbReference type="GO" id="GO:0016874">
    <property type="term" value="F:ligase activity"/>
    <property type="evidence" value="ECO:0007669"/>
    <property type="project" value="UniProtKB-UniRule"/>
</dbReference>
<dbReference type="InterPro" id="IPR055398">
    <property type="entry name" value="Rossmann-like_BshC"/>
</dbReference>
<dbReference type="Pfam" id="PF24850">
    <property type="entry name" value="CC_BshC"/>
    <property type="match status" value="1"/>
</dbReference>
<dbReference type="NCBIfam" id="TIGR03998">
    <property type="entry name" value="thiol_BshC"/>
    <property type="match status" value="1"/>
</dbReference>
<evidence type="ECO:0000256" key="1">
    <source>
        <dbReference type="ARBA" id="ARBA00022598"/>
    </source>
</evidence>
<name>A0A1I5WNU6_9BACT</name>